<gene>
    <name evidence="8" type="ORF">E1750_00940</name>
</gene>
<proteinExistence type="inferred from homology"/>
<comment type="subcellular location">
    <subcellularLocation>
        <location evidence="1">Cell outer membrane</location>
    </subcellularLocation>
</comment>
<reference evidence="9" key="1">
    <citation type="submission" date="2019-03" db="EMBL/GenBank/DDBJ databases">
        <title>Flavobacterium sp.</title>
        <authorList>
            <person name="Kim H."/>
        </authorList>
    </citation>
    <scope>NUCLEOTIDE SEQUENCE [LARGE SCALE GENOMIC DNA]</scope>
    <source>
        <strain evidence="9">GS13</strain>
    </source>
</reference>
<dbReference type="Proteomes" id="UP000291124">
    <property type="component" value="Chromosome"/>
</dbReference>
<dbReference type="KEGG" id="fnk:E1750_00940"/>
<dbReference type="SUPFAM" id="SSF48452">
    <property type="entry name" value="TPR-like"/>
    <property type="match status" value="1"/>
</dbReference>
<feature type="domain" description="RagB/SusD" evidence="6">
    <location>
        <begin position="318"/>
        <end position="630"/>
    </location>
</feature>
<comment type="similarity">
    <text evidence="2">Belongs to the SusD family.</text>
</comment>
<dbReference type="RefSeq" id="WP_133274952.1">
    <property type="nucleotide sequence ID" value="NZ_CP037933.1"/>
</dbReference>
<evidence type="ECO:0000256" key="5">
    <source>
        <dbReference type="ARBA" id="ARBA00023237"/>
    </source>
</evidence>
<keyword evidence="4" id="KW-0472">Membrane</keyword>
<dbReference type="Gene3D" id="1.25.40.390">
    <property type="match status" value="1"/>
</dbReference>
<dbReference type="OrthoDB" id="5694214at2"/>
<feature type="domain" description="SusD-like N-terminal" evidence="7">
    <location>
        <begin position="103"/>
        <end position="223"/>
    </location>
</feature>
<dbReference type="InterPro" id="IPR033985">
    <property type="entry name" value="SusD-like_N"/>
</dbReference>
<keyword evidence="3" id="KW-0732">Signal</keyword>
<name>A0A4P6Y5M1_9FLAO</name>
<dbReference type="AlphaFoldDB" id="A0A4P6Y5M1"/>
<dbReference type="Pfam" id="PF07980">
    <property type="entry name" value="SusD_RagB"/>
    <property type="match status" value="1"/>
</dbReference>
<evidence type="ECO:0000256" key="1">
    <source>
        <dbReference type="ARBA" id="ARBA00004442"/>
    </source>
</evidence>
<dbReference type="InterPro" id="IPR012944">
    <property type="entry name" value="SusD_RagB_dom"/>
</dbReference>
<dbReference type="GO" id="GO:0009279">
    <property type="term" value="C:cell outer membrane"/>
    <property type="evidence" value="ECO:0007669"/>
    <property type="project" value="UniProtKB-SubCell"/>
</dbReference>
<dbReference type="InterPro" id="IPR011990">
    <property type="entry name" value="TPR-like_helical_dom_sf"/>
</dbReference>
<keyword evidence="5" id="KW-0998">Cell outer membrane</keyword>
<evidence type="ECO:0000313" key="8">
    <source>
        <dbReference type="EMBL" id="QBN17421.1"/>
    </source>
</evidence>
<evidence type="ECO:0000259" key="6">
    <source>
        <dbReference type="Pfam" id="PF07980"/>
    </source>
</evidence>
<evidence type="ECO:0000259" key="7">
    <source>
        <dbReference type="Pfam" id="PF14322"/>
    </source>
</evidence>
<evidence type="ECO:0000256" key="3">
    <source>
        <dbReference type="ARBA" id="ARBA00022729"/>
    </source>
</evidence>
<dbReference type="PROSITE" id="PS51257">
    <property type="entry name" value="PROKAR_LIPOPROTEIN"/>
    <property type="match status" value="1"/>
</dbReference>
<dbReference type="EMBL" id="CP037933">
    <property type="protein sequence ID" value="QBN17421.1"/>
    <property type="molecule type" value="Genomic_DNA"/>
</dbReference>
<evidence type="ECO:0000256" key="2">
    <source>
        <dbReference type="ARBA" id="ARBA00006275"/>
    </source>
</evidence>
<organism evidence="8 9">
    <name type="scientific">Flavobacterium nackdongense</name>
    <dbReference type="NCBI Taxonomy" id="2547394"/>
    <lineage>
        <taxon>Bacteria</taxon>
        <taxon>Pseudomonadati</taxon>
        <taxon>Bacteroidota</taxon>
        <taxon>Flavobacteriia</taxon>
        <taxon>Flavobacteriales</taxon>
        <taxon>Flavobacteriaceae</taxon>
        <taxon>Flavobacterium</taxon>
    </lineage>
</organism>
<protein>
    <submittedName>
        <fullName evidence="8">RagB/SusD family nutrient uptake outer membrane protein</fullName>
    </submittedName>
</protein>
<keyword evidence="9" id="KW-1185">Reference proteome</keyword>
<accession>A0A4P6Y5M1</accession>
<sequence>MKTFKKTYFLLLFALVFVGCENSLDLEPRDKLTAEEIFATPASTNLYLADLYNRLPIEDLTFFPNQGFNYNGSNPNNNGICEEMFTGIASHSNVNAPGFINGDKFKWWSEAYTLIRDINLFMEIVPTLNISQQQKDLYLGEASFLRAFAYYGLVIRHGGVPIIKTPQVYNGDSEALKVPRNTEKETWDFVLSECDAAIKVLDIDPNKRKASKWAAYALKSRAALFAASIAKFGPKNPMSGPAYDAKLVGLDPADAAGYYQICIDASNAIMDSNKFSLYKPLPATPEEATENYRSMFENPNLALNTEAILVKGRTLIGNNYGNNYDIWYSPNQLKNGWPSPGRMNPTLEFIDLYESYANPGVSSPILTATGDDINNYNGFNKLKPYFKYSNPQDIFAGKDARMFATVIVPGSKFKDVTINIQGGLVNPAGSLVLTGSAKVGTTEYFVFGDSNALNYSGFAPIASDHTKTGFSFKKFLKTTPTINGWNSSTTDYMDMRYAEVLLNYAEAVVESGLGDVTKATAALNATRRRAAFMTAIPLTVTNVQRERTVEMAFEHKKYWDLIRRREYHEKFNNVKQKALRPLLDLRGTAPYKYIFVRENLNMNPQLFLTKYYYKDIPGTALNGLIQNPQY</sequence>
<dbReference type="Pfam" id="PF14322">
    <property type="entry name" value="SusD-like_3"/>
    <property type="match status" value="1"/>
</dbReference>
<evidence type="ECO:0000256" key="4">
    <source>
        <dbReference type="ARBA" id="ARBA00023136"/>
    </source>
</evidence>
<evidence type="ECO:0000313" key="9">
    <source>
        <dbReference type="Proteomes" id="UP000291124"/>
    </source>
</evidence>